<dbReference type="EC" id="2.7.11.1" evidence="8"/>
<dbReference type="GO" id="GO:0004674">
    <property type="term" value="F:protein serine/threonine kinase activity"/>
    <property type="evidence" value="ECO:0007669"/>
    <property type="project" value="UniProtKB-EC"/>
</dbReference>
<dbReference type="PROSITE" id="PS00108">
    <property type="entry name" value="PROTEIN_KINASE_ST"/>
    <property type="match status" value="1"/>
</dbReference>
<keyword evidence="6" id="KW-0472">Membrane</keyword>
<dbReference type="PROSITE" id="PS00107">
    <property type="entry name" value="PROTEIN_KINASE_ATP"/>
    <property type="match status" value="1"/>
</dbReference>
<keyword evidence="3 8" id="KW-0418">Kinase</keyword>
<dbReference type="PANTHER" id="PTHR43289:SF34">
    <property type="entry name" value="SERINE_THREONINE-PROTEIN KINASE YBDM-RELATED"/>
    <property type="match status" value="1"/>
</dbReference>
<dbReference type="SMART" id="SM00220">
    <property type="entry name" value="S_TKc"/>
    <property type="match status" value="1"/>
</dbReference>
<keyword evidence="6" id="KW-1133">Transmembrane helix</keyword>
<evidence type="ECO:0000313" key="9">
    <source>
        <dbReference type="Proteomes" id="UP001215216"/>
    </source>
</evidence>
<evidence type="ECO:0000256" key="6">
    <source>
        <dbReference type="SAM" id="Phobius"/>
    </source>
</evidence>
<feature type="transmembrane region" description="Helical" evidence="6">
    <location>
        <begin position="368"/>
        <end position="387"/>
    </location>
</feature>
<keyword evidence="2 5" id="KW-0547">Nucleotide-binding</keyword>
<keyword evidence="1 8" id="KW-0808">Transferase</keyword>
<organism evidence="8 9">
    <name type="scientific">Arcanobacterium canis</name>
    <dbReference type="NCBI Taxonomy" id="999183"/>
    <lineage>
        <taxon>Bacteria</taxon>
        <taxon>Bacillati</taxon>
        <taxon>Actinomycetota</taxon>
        <taxon>Actinomycetes</taxon>
        <taxon>Actinomycetales</taxon>
        <taxon>Actinomycetaceae</taxon>
        <taxon>Arcanobacterium</taxon>
    </lineage>
</organism>
<feature type="transmembrane region" description="Helical" evidence="6">
    <location>
        <begin position="509"/>
        <end position="528"/>
    </location>
</feature>
<dbReference type="InterPro" id="IPR008271">
    <property type="entry name" value="Ser/Thr_kinase_AS"/>
</dbReference>
<accession>A0ABY8FYS9</accession>
<gene>
    <name evidence="8" type="ORF">P7079_01040</name>
</gene>
<proteinExistence type="predicted"/>
<protein>
    <submittedName>
        <fullName evidence="8">Serine/threonine-protein kinase</fullName>
        <ecNumber evidence="8">2.7.11.1</ecNumber>
    </submittedName>
</protein>
<reference evidence="8 9" key="1">
    <citation type="submission" date="2023-03" db="EMBL/GenBank/DDBJ databases">
        <title>Complete genome of Arcanobacterium canis strain DSM 25104 isolated in 2010 from a canine otitis externa in Germany.</title>
        <authorList>
            <person name="Borowiak M."/>
            <person name="Kreitlow A."/>
            <person name="Malorny B."/>
            <person name="Laemmler C."/>
            <person name="Prenger-Berninghoff E."/>
            <person name="Ploetz M."/>
            <person name="Abdulmawjood A."/>
        </authorList>
    </citation>
    <scope>NUCLEOTIDE SEQUENCE [LARGE SCALE GENOMIC DNA]</scope>
    <source>
        <strain evidence="8 9">DSM 25104</strain>
    </source>
</reference>
<evidence type="ECO:0000259" key="7">
    <source>
        <dbReference type="PROSITE" id="PS50011"/>
    </source>
</evidence>
<dbReference type="CDD" id="cd14014">
    <property type="entry name" value="STKc_PknB_like"/>
    <property type="match status" value="1"/>
</dbReference>
<feature type="binding site" evidence="5">
    <location>
        <position position="37"/>
    </location>
    <ligand>
        <name>ATP</name>
        <dbReference type="ChEBI" id="CHEBI:30616"/>
    </ligand>
</feature>
<keyword evidence="9" id="KW-1185">Reference proteome</keyword>
<dbReference type="InterPro" id="IPR011009">
    <property type="entry name" value="Kinase-like_dom_sf"/>
</dbReference>
<dbReference type="RefSeq" id="WP_278012993.1">
    <property type="nucleotide sequence ID" value="NZ_CP121208.1"/>
</dbReference>
<feature type="transmembrane region" description="Helical" evidence="6">
    <location>
        <begin position="433"/>
        <end position="459"/>
    </location>
</feature>
<evidence type="ECO:0000256" key="4">
    <source>
        <dbReference type="ARBA" id="ARBA00022840"/>
    </source>
</evidence>
<dbReference type="Proteomes" id="UP001215216">
    <property type="component" value="Chromosome"/>
</dbReference>
<dbReference type="InterPro" id="IPR000719">
    <property type="entry name" value="Prot_kinase_dom"/>
</dbReference>
<dbReference type="InterPro" id="IPR017441">
    <property type="entry name" value="Protein_kinase_ATP_BS"/>
</dbReference>
<evidence type="ECO:0000256" key="2">
    <source>
        <dbReference type="ARBA" id="ARBA00022741"/>
    </source>
</evidence>
<evidence type="ECO:0000256" key="1">
    <source>
        <dbReference type="ARBA" id="ARBA00022679"/>
    </source>
</evidence>
<dbReference type="Gene3D" id="1.10.510.10">
    <property type="entry name" value="Transferase(Phosphotransferase) domain 1"/>
    <property type="match status" value="1"/>
</dbReference>
<dbReference type="Pfam" id="PF00069">
    <property type="entry name" value="Pkinase"/>
    <property type="match status" value="1"/>
</dbReference>
<dbReference type="PANTHER" id="PTHR43289">
    <property type="entry name" value="MITOGEN-ACTIVATED PROTEIN KINASE KINASE KINASE 20-RELATED"/>
    <property type="match status" value="1"/>
</dbReference>
<dbReference type="SUPFAM" id="SSF56112">
    <property type="entry name" value="Protein kinase-like (PK-like)"/>
    <property type="match status" value="1"/>
</dbReference>
<evidence type="ECO:0000256" key="3">
    <source>
        <dbReference type="ARBA" id="ARBA00022777"/>
    </source>
</evidence>
<dbReference type="Gene3D" id="3.30.200.20">
    <property type="entry name" value="Phosphorylase Kinase, domain 1"/>
    <property type="match status" value="1"/>
</dbReference>
<dbReference type="PROSITE" id="PS50011">
    <property type="entry name" value="PROTEIN_KINASE_DOM"/>
    <property type="match status" value="1"/>
</dbReference>
<evidence type="ECO:0000256" key="5">
    <source>
        <dbReference type="PROSITE-ProRule" id="PRU10141"/>
    </source>
</evidence>
<dbReference type="EMBL" id="CP121208">
    <property type="protein sequence ID" value="WFM83598.1"/>
    <property type="molecule type" value="Genomic_DNA"/>
</dbReference>
<sequence length="544" mass="58474">MERREIGGYQLVERIGVGGMSTVYEAIDGGGTRVALKLLHPALSADPAARVRLKREVAMLQRVRGPYVAQILDAETDDTDVFIVTELIDGPTLDDDVAQQGVFTGDDLAQLSRELGEALESIHAQGVLHRDVKPSNVMLGQNGPVLIDFGISQLGDDLRLTQTGSLTHTPGWADPRVIRGSAPDELADWWSMAAVIAFAATGRPPFGRGNTSAVMNRVLAGEADLSGLPDRLAAAFRAALSPNESARLPYTTLQKVLDDASFSPMIPVGESAEEADDGVARAEVADDAEAAPSVELTAILERPAVIEPPVVLESAPAVEPTRVMTTPAEQPTALYPQHPPVSYAPQEAKVTEPPSIPQWMTPPRTFPLFFLALAVAVALIGGARPWATMIAVIATLWCADIVGDTREELINRRYRHGGPYTGESLRSLVRLPWVMVTATLRLAMSVLVGGTIAMGAGWVMVQMDIARSRSLYSTVVGLAVVVIWMFAASHKAREGVRYMMESVTPTSGYRALWVVFAMVAAAGAYVFWRSGSTVNLTPFGRILF</sequence>
<name>A0ABY8FYS9_9ACTO</name>
<keyword evidence="4 5" id="KW-0067">ATP-binding</keyword>
<keyword evidence="6" id="KW-0812">Transmembrane</keyword>
<feature type="transmembrane region" description="Helical" evidence="6">
    <location>
        <begin position="471"/>
        <end position="489"/>
    </location>
</feature>
<evidence type="ECO:0000313" key="8">
    <source>
        <dbReference type="EMBL" id="WFM83598.1"/>
    </source>
</evidence>
<feature type="domain" description="Protein kinase" evidence="7">
    <location>
        <begin position="9"/>
        <end position="266"/>
    </location>
</feature>